<evidence type="ECO:0000313" key="1">
    <source>
        <dbReference type="EMBL" id="PKC66911.1"/>
    </source>
</evidence>
<name>A0A2N0RUB0_9GLOM</name>
<dbReference type="EMBL" id="LLXH01000428">
    <property type="protein sequence ID" value="PKC66911.1"/>
    <property type="molecule type" value="Genomic_DNA"/>
</dbReference>
<dbReference type="AlphaFoldDB" id="A0A2N0RUB0"/>
<proteinExistence type="predicted"/>
<sequence length="80" mass="9289">MAFFLTEDDISQTIERNIGDSELVTNLLIKYQEEWKPLVKSLITLSQQILNTFKSVKDQLIDIEIINMPNMLKYQSKVAV</sequence>
<dbReference type="VEuPathDB" id="FungiDB:RhiirA1_459101"/>
<comment type="caution">
    <text evidence="1">The sequence shown here is derived from an EMBL/GenBank/DDBJ whole genome shotgun (WGS) entry which is preliminary data.</text>
</comment>
<accession>A0A2N0RUB0</accession>
<evidence type="ECO:0000313" key="2">
    <source>
        <dbReference type="Proteomes" id="UP000232688"/>
    </source>
</evidence>
<gene>
    <name evidence="1" type="ORF">RhiirA1_459101</name>
</gene>
<protein>
    <submittedName>
        <fullName evidence="1">Uncharacterized protein</fullName>
    </submittedName>
</protein>
<dbReference type="Proteomes" id="UP000232688">
    <property type="component" value="Unassembled WGS sequence"/>
</dbReference>
<reference evidence="1 2" key="1">
    <citation type="submission" date="2017-10" db="EMBL/GenBank/DDBJ databases">
        <title>Extensive intraspecific genome diversity in a model arbuscular mycorrhizal fungus.</title>
        <authorList>
            <person name="Chen E.C.H."/>
            <person name="Morin E."/>
            <person name="Baudet D."/>
            <person name="Noel J."/>
            <person name="Ndikumana S."/>
            <person name="Charron P."/>
            <person name="St-Onge C."/>
            <person name="Giorgi J."/>
            <person name="Grigoriev I.V."/>
            <person name="Roux C."/>
            <person name="Martin F.M."/>
            <person name="Corradi N."/>
        </authorList>
    </citation>
    <scope>NUCLEOTIDE SEQUENCE [LARGE SCALE GENOMIC DNA]</scope>
    <source>
        <strain evidence="1 2">A1</strain>
    </source>
</reference>
<organism evidence="1 2">
    <name type="scientific">Rhizophagus irregularis</name>
    <dbReference type="NCBI Taxonomy" id="588596"/>
    <lineage>
        <taxon>Eukaryota</taxon>
        <taxon>Fungi</taxon>
        <taxon>Fungi incertae sedis</taxon>
        <taxon>Mucoromycota</taxon>
        <taxon>Glomeromycotina</taxon>
        <taxon>Glomeromycetes</taxon>
        <taxon>Glomerales</taxon>
        <taxon>Glomeraceae</taxon>
        <taxon>Rhizophagus</taxon>
    </lineage>
</organism>
<reference evidence="1 2" key="2">
    <citation type="submission" date="2017-10" db="EMBL/GenBank/DDBJ databases">
        <title>Genome analyses suggest a sexual origin of heterokaryosis in a supposedly ancient asexual fungus.</title>
        <authorList>
            <person name="Corradi N."/>
            <person name="Sedzielewska K."/>
            <person name="Noel J."/>
            <person name="Charron P."/>
            <person name="Farinelli L."/>
            <person name="Marton T."/>
            <person name="Kruger M."/>
            <person name="Pelin A."/>
            <person name="Brachmann A."/>
            <person name="Corradi N."/>
        </authorList>
    </citation>
    <scope>NUCLEOTIDE SEQUENCE [LARGE SCALE GENOMIC DNA]</scope>
    <source>
        <strain evidence="1 2">A1</strain>
    </source>
</reference>